<proteinExistence type="predicted"/>
<accession>A0A3S8U3D9</accession>
<dbReference type="OrthoDB" id="7776057at2"/>
<dbReference type="Proteomes" id="UP000282002">
    <property type="component" value="Chromosome"/>
</dbReference>
<name>A0A3S8U3D9_9RHOB</name>
<keyword evidence="3" id="KW-1185">Reference proteome</keyword>
<reference evidence="2 3" key="1">
    <citation type="submission" date="2018-12" db="EMBL/GenBank/DDBJ databases">
        <title>Complete genome sequencing of Tabrizicola sp. K13M18.</title>
        <authorList>
            <person name="Bae J.-W."/>
        </authorList>
    </citation>
    <scope>NUCLEOTIDE SEQUENCE [LARGE SCALE GENOMIC DNA]</scope>
    <source>
        <strain evidence="2 3">K13M18</strain>
    </source>
</reference>
<feature type="compositionally biased region" description="Basic and acidic residues" evidence="1">
    <location>
        <begin position="51"/>
        <end position="60"/>
    </location>
</feature>
<dbReference type="KEGG" id="taw:EI545_04210"/>
<dbReference type="EMBL" id="CP034328">
    <property type="protein sequence ID" value="AZL58110.1"/>
    <property type="molecule type" value="Genomic_DNA"/>
</dbReference>
<evidence type="ECO:0000313" key="2">
    <source>
        <dbReference type="EMBL" id="AZL58110.1"/>
    </source>
</evidence>
<dbReference type="RefSeq" id="WP_125324311.1">
    <property type="nucleotide sequence ID" value="NZ_CP034328.1"/>
</dbReference>
<evidence type="ECO:0000256" key="1">
    <source>
        <dbReference type="SAM" id="MobiDB-lite"/>
    </source>
</evidence>
<evidence type="ECO:0000313" key="3">
    <source>
        <dbReference type="Proteomes" id="UP000282002"/>
    </source>
</evidence>
<organism evidence="2 3">
    <name type="scientific">Tabrizicola piscis</name>
    <dbReference type="NCBI Taxonomy" id="2494374"/>
    <lineage>
        <taxon>Bacteria</taxon>
        <taxon>Pseudomonadati</taxon>
        <taxon>Pseudomonadota</taxon>
        <taxon>Alphaproteobacteria</taxon>
        <taxon>Rhodobacterales</taxon>
        <taxon>Paracoccaceae</taxon>
        <taxon>Tabrizicola</taxon>
    </lineage>
</organism>
<dbReference type="AlphaFoldDB" id="A0A3S8U3D9"/>
<sequence>MPNEPKPAARKRTPPEDRRNAQSDHEGSPHRPEEFDDVNPAKQVPPVKPTGSKDRRRKEM</sequence>
<feature type="compositionally biased region" description="Basic and acidic residues" evidence="1">
    <location>
        <begin position="13"/>
        <end position="33"/>
    </location>
</feature>
<gene>
    <name evidence="2" type="ORF">EI545_04210</name>
</gene>
<feature type="region of interest" description="Disordered" evidence="1">
    <location>
        <begin position="1"/>
        <end position="60"/>
    </location>
</feature>
<protein>
    <submittedName>
        <fullName evidence="2">Uncharacterized protein</fullName>
    </submittedName>
</protein>